<evidence type="ECO:0000259" key="1">
    <source>
        <dbReference type="Pfam" id="PF10350"/>
    </source>
</evidence>
<dbReference type="Pfam" id="PF10350">
    <property type="entry name" value="DUF2428"/>
    <property type="match status" value="1"/>
</dbReference>
<reference evidence="2" key="2">
    <citation type="journal article" date="2007" name="Science">
        <title>Draft genome sequence of the sexually transmitted pathogen Trichomonas vaginalis.</title>
        <authorList>
            <person name="Carlton J.M."/>
            <person name="Hirt R.P."/>
            <person name="Silva J.C."/>
            <person name="Delcher A.L."/>
            <person name="Schatz M."/>
            <person name="Zhao Q."/>
            <person name="Wortman J.R."/>
            <person name="Bidwell S.L."/>
            <person name="Alsmark U.C.M."/>
            <person name="Besteiro S."/>
            <person name="Sicheritz-Ponten T."/>
            <person name="Noel C.J."/>
            <person name="Dacks J.B."/>
            <person name="Foster P.G."/>
            <person name="Simillion C."/>
            <person name="Van de Peer Y."/>
            <person name="Miranda-Saavedra D."/>
            <person name="Barton G.J."/>
            <person name="Westrop G.D."/>
            <person name="Mueller S."/>
            <person name="Dessi D."/>
            <person name="Fiori P.L."/>
            <person name="Ren Q."/>
            <person name="Paulsen I."/>
            <person name="Zhang H."/>
            <person name="Bastida-Corcuera F.D."/>
            <person name="Simoes-Barbosa A."/>
            <person name="Brown M.T."/>
            <person name="Hayes R.D."/>
            <person name="Mukherjee M."/>
            <person name="Okumura C.Y."/>
            <person name="Schneider R."/>
            <person name="Smith A.J."/>
            <person name="Vanacova S."/>
            <person name="Villalvazo M."/>
            <person name="Haas B.J."/>
            <person name="Pertea M."/>
            <person name="Feldblyum T.V."/>
            <person name="Utterback T.R."/>
            <person name="Shu C.L."/>
            <person name="Osoegawa K."/>
            <person name="de Jong P.J."/>
            <person name="Hrdy I."/>
            <person name="Horvathova L."/>
            <person name="Zubacova Z."/>
            <person name="Dolezal P."/>
            <person name="Malik S.B."/>
            <person name="Logsdon J.M. Jr."/>
            <person name="Henze K."/>
            <person name="Gupta A."/>
            <person name="Wang C.C."/>
            <person name="Dunne R.L."/>
            <person name="Upcroft J.A."/>
            <person name="Upcroft P."/>
            <person name="White O."/>
            <person name="Salzberg S.L."/>
            <person name="Tang P."/>
            <person name="Chiu C.-H."/>
            <person name="Lee Y.-S."/>
            <person name="Embley T.M."/>
            <person name="Coombs G.H."/>
            <person name="Mottram J.C."/>
            <person name="Tachezy J."/>
            <person name="Fraser-Liggett C.M."/>
            <person name="Johnson P.J."/>
        </authorList>
    </citation>
    <scope>NUCLEOTIDE SEQUENCE [LARGE SCALE GENOMIC DNA]</scope>
    <source>
        <strain evidence="2">G3</strain>
    </source>
</reference>
<gene>
    <name evidence="2" type="ORF">TVAG_474940</name>
</gene>
<dbReference type="RefSeq" id="XP_001316919.1">
    <property type="nucleotide sequence ID" value="XM_001316884.1"/>
</dbReference>
<reference evidence="2" key="1">
    <citation type="submission" date="2006-10" db="EMBL/GenBank/DDBJ databases">
        <authorList>
            <person name="Amadeo P."/>
            <person name="Zhao Q."/>
            <person name="Wortman J."/>
            <person name="Fraser-Liggett C."/>
            <person name="Carlton J."/>
        </authorList>
    </citation>
    <scope>NUCLEOTIDE SEQUENCE</scope>
    <source>
        <strain evidence="2">G3</strain>
    </source>
</reference>
<evidence type="ECO:0000313" key="2">
    <source>
        <dbReference type="EMBL" id="EAY04696.1"/>
    </source>
</evidence>
<dbReference type="InterPro" id="IPR016024">
    <property type="entry name" value="ARM-type_fold"/>
</dbReference>
<dbReference type="SUPFAM" id="SSF48371">
    <property type="entry name" value="ARM repeat"/>
    <property type="match status" value="2"/>
</dbReference>
<feature type="domain" description="DUF2428" evidence="1">
    <location>
        <begin position="695"/>
        <end position="850"/>
    </location>
</feature>
<accession>A2ERP4</accession>
<dbReference type="OrthoDB" id="10598765at2759"/>
<protein>
    <recommendedName>
        <fullName evidence="1">DUF2428 domain-containing protein</fullName>
    </recommendedName>
</protein>
<dbReference type="InterPro" id="IPR019442">
    <property type="entry name" value="THADA/TRM732_DUF2428"/>
</dbReference>
<dbReference type="VEuPathDB" id="TrichDB:TVAG_474940"/>
<evidence type="ECO:0000313" key="3">
    <source>
        <dbReference type="Proteomes" id="UP000001542"/>
    </source>
</evidence>
<dbReference type="Proteomes" id="UP000001542">
    <property type="component" value="Unassembled WGS sequence"/>
</dbReference>
<sequence>MNKLRDLLSDSSSLTTKVLAQFDASLLEAVKEDKDAALELFSDYLFSENAKNTTQIFLAHAKKTFDKENALDQFVALTQAKIEKSFWNTQNPNYSSAINLINMFGSELLFNQNEIKFVDHFTANITKIPADSESNAFKIVEFFFSYAKTPIEIEGKSDEICEKSSTHSYLIAKILENIKNIDSFDAVFALLRCSASLFKDIFNDEIIESLFTEKDSKLKQFLTAHLPHHMIVLLISIISRSNTEAIDYCYNESKKLILKSHEIIERVFGFTALSQIVKFVASKDDFLDLLVDCMFRDIDSNNHLITSTIKTILNSIFKTMKDDLPRICAHMMHRIDHLDWNAKLKTWLLPQLLPYLDTKDFDPTQLIIIAQNLSDATFVTKCIRSYAHSEESCENILHATINYVKSIPIEKDLPSLRPLFDPMFDVNPKFVKKAFDEFKEIKETHTRVWLMFEASRAIVKSKWVLNQTEIFENIKFGLQSLNWDIRATAFDIFMLAGMPQNQEEANLVVDNFENMLYMDSPKHCSMITSTMSCAMEGYSAGKNRFKVDEIIKPFLAKILDILDTHMIPSFITSHKQFCLDLNSLIIAKFPDLETDSHLLSLGSLLLDNSLTKSVTEVIRKRMTQSESTEKYFKEIKNERVQKNLFAQTDVAENENLKVREGLPASEQEFKEYLAKIPKEEMWEKQVQMLSDINESIRVLKHVISVETIKESADQIFELLVNTRKLGVACQGQEGLQYIVECLPPKELTEICDKWTDQIISILGGFDMKNMRRSAALPLIALTIIRVQTSDVMKMNGSKYQKLIEALISSIKTTENCTEATNALNVCRAVLTDKATSIHGDSIVPYVMEAILDVLRRLGGWEVVAAGNLCLSAVIRKLTKIGTLQNGKYLTLEQFFAKMSKVRDSMISSLQANKHSVYVALTILTQFEASETDEELQKLSLKHIGDRDCRLRRAAARACYMCTSRNDRLILFKELINSLYNRESIVSIQSYNTLHGVFDLMREIVSDEGFVYEDEFPTLDFKKIPPFIWSDIIIVMQKLKLTIPDVTDFTDNEFTFDESSLASLSSSSSTYSQRMMTAISLRNSYYPKDFPENVIKVVLGKSALQSVQNTCLSFAVQRIQNNHNINSDPLIEMIKNEDRPMILADLISLLSSSEKIPKSVIGLNEKFEQLSFILSEAMTPVHISIAKLLPKIINLDTRFALSALRLAIDEIPAVRVPASSALSDFVGSENKISEISSFRLAAKKISEMDSSVVARGCLKWASLVDEKSRTDTHGEQLTVLVDEFFFGRELCKALQVQIPFSDRQAVPLVEMRDKYKSAIISEVEKKYINKD</sequence>
<organism evidence="2 3">
    <name type="scientific">Trichomonas vaginalis (strain ATCC PRA-98 / G3)</name>
    <dbReference type="NCBI Taxonomy" id="412133"/>
    <lineage>
        <taxon>Eukaryota</taxon>
        <taxon>Metamonada</taxon>
        <taxon>Parabasalia</taxon>
        <taxon>Trichomonadida</taxon>
        <taxon>Trichomonadidae</taxon>
        <taxon>Trichomonas</taxon>
    </lineage>
</organism>
<dbReference type="KEGG" id="tva:4762559"/>
<dbReference type="InParanoid" id="A2ERP4"/>
<proteinExistence type="predicted"/>
<dbReference type="EMBL" id="DS113468">
    <property type="protein sequence ID" value="EAY04696.1"/>
    <property type="molecule type" value="Genomic_DNA"/>
</dbReference>
<dbReference type="VEuPathDB" id="TrichDB:TVAGG3_0344760"/>
<keyword evidence="3" id="KW-1185">Reference proteome</keyword>
<name>A2ERP4_TRIV3</name>